<proteinExistence type="predicted"/>
<dbReference type="AlphaFoldDB" id="A0A8S9I661"/>
<keyword evidence="1" id="KW-0812">Transmembrane</keyword>
<dbReference type="EMBL" id="QGKY02001250">
    <property type="protein sequence ID" value="KAF2564817.1"/>
    <property type="molecule type" value="Genomic_DNA"/>
</dbReference>
<reference evidence="2" key="1">
    <citation type="submission" date="2019-12" db="EMBL/GenBank/DDBJ databases">
        <title>Genome sequencing and annotation of Brassica cretica.</title>
        <authorList>
            <person name="Studholme D.J."/>
            <person name="Sarris P.F."/>
        </authorList>
    </citation>
    <scope>NUCLEOTIDE SEQUENCE</scope>
    <source>
        <strain evidence="2">PFS-102/07</strain>
        <tissue evidence="2">Leaf</tissue>
    </source>
</reference>
<keyword evidence="1" id="KW-0472">Membrane</keyword>
<name>A0A8S9I661_BRACR</name>
<comment type="caution">
    <text evidence="2">The sequence shown here is derived from an EMBL/GenBank/DDBJ whole genome shotgun (WGS) entry which is preliminary data.</text>
</comment>
<organism evidence="2">
    <name type="scientific">Brassica cretica</name>
    <name type="common">Mustard</name>
    <dbReference type="NCBI Taxonomy" id="69181"/>
    <lineage>
        <taxon>Eukaryota</taxon>
        <taxon>Viridiplantae</taxon>
        <taxon>Streptophyta</taxon>
        <taxon>Embryophyta</taxon>
        <taxon>Tracheophyta</taxon>
        <taxon>Spermatophyta</taxon>
        <taxon>Magnoliopsida</taxon>
        <taxon>eudicotyledons</taxon>
        <taxon>Gunneridae</taxon>
        <taxon>Pentapetalae</taxon>
        <taxon>rosids</taxon>
        <taxon>malvids</taxon>
        <taxon>Brassicales</taxon>
        <taxon>Brassicaceae</taxon>
        <taxon>Brassiceae</taxon>
        <taxon>Brassica</taxon>
    </lineage>
</organism>
<sequence length="169" mass="18949">MGEFELDREEKLITAANYLVHELRSGKSLTRNAKQALESLLSELSRVVVSPPPSLLRFVFTGVATTTATLVITTTGHLYFIVSRQRKSSRSTPERTDHRRGLAPIFGAAGKMLNRGMVKRVEKEMAGHRVAHATLKGPKRCEGANHRFSCWWSLEDAPLEQTEENQSFL</sequence>
<keyword evidence="1" id="KW-1133">Transmembrane helix</keyword>
<accession>A0A8S9I661</accession>
<feature type="transmembrane region" description="Helical" evidence="1">
    <location>
        <begin position="58"/>
        <end position="82"/>
    </location>
</feature>
<evidence type="ECO:0000313" key="2">
    <source>
        <dbReference type="EMBL" id="KAF2564817.1"/>
    </source>
</evidence>
<gene>
    <name evidence="2" type="ORF">F2Q70_00018460</name>
</gene>
<evidence type="ECO:0000256" key="1">
    <source>
        <dbReference type="SAM" id="Phobius"/>
    </source>
</evidence>
<protein>
    <submittedName>
        <fullName evidence="2">Uncharacterized protein</fullName>
    </submittedName>
</protein>